<keyword evidence="4" id="KW-1185">Reference proteome</keyword>
<organism evidence="3 4">
    <name type="scientific">Aspergillus pseudoustus</name>
    <dbReference type="NCBI Taxonomy" id="1810923"/>
    <lineage>
        <taxon>Eukaryota</taxon>
        <taxon>Fungi</taxon>
        <taxon>Dikarya</taxon>
        <taxon>Ascomycota</taxon>
        <taxon>Pezizomycotina</taxon>
        <taxon>Eurotiomycetes</taxon>
        <taxon>Eurotiomycetidae</taxon>
        <taxon>Eurotiales</taxon>
        <taxon>Aspergillaceae</taxon>
        <taxon>Aspergillus</taxon>
        <taxon>Aspergillus subgen. Nidulantes</taxon>
    </lineage>
</organism>
<feature type="transmembrane region" description="Helical" evidence="1">
    <location>
        <begin position="12"/>
        <end position="33"/>
    </location>
</feature>
<dbReference type="PANTHER" id="PTHR37013:SF5">
    <property type="entry name" value="INTEGRAL MEMBRANE PROTEIN"/>
    <property type="match status" value="1"/>
</dbReference>
<dbReference type="Pfam" id="PF24802">
    <property type="entry name" value="DUF7703"/>
    <property type="match status" value="1"/>
</dbReference>
<gene>
    <name evidence="3" type="ORF">BJY01DRAFT_245061</name>
</gene>
<evidence type="ECO:0000313" key="4">
    <source>
        <dbReference type="Proteomes" id="UP001610446"/>
    </source>
</evidence>
<feature type="transmembrane region" description="Helical" evidence="1">
    <location>
        <begin position="110"/>
        <end position="126"/>
    </location>
</feature>
<reference evidence="3 4" key="1">
    <citation type="submission" date="2024-07" db="EMBL/GenBank/DDBJ databases">
        <title>Section-level genome sequencing and comparative genomics of Aspergillus sections Usti and Cavernicolus.</title>
        <authorList>
            <consortium name="Lawrence Berkeley National Laboratory"/>
            <person name="Nybo J.L."/>
            <person name="Vesth T.C."/>
            <person name="Theobald S."/>
            <person name="Frisvad J.C."/>
            <person name="Larsen T.O."/>
            <person name="Kjaerboelling I."/>
            <person name="Rothschild-Mancinelli K."/>
            <person name="Lyhne E.K."/>
            <person name="Kogle M.E."/>
            <person name="Barry K."/>
            <person name="Clum A."/>
            <person name="Na H."/>
            <person name="Ledsgaard L."/>
            <person name="Lin J."/>
            <person name="Lipzen A."/>
            <person name="Kuo A."/>
            <person name="Riley R."/>
            <person name="Mondo S."/>
            <person name="Labutti K."/>
            <person name="Haridas S."/>
            <person name="Pangalinan J."/>
            <person name="Salamov A.A."/>
            <person name="Simmons B.A."/>
            <person name="Magnuson J.K."/>
            <person name="Chen J."/>
            <person name="Drula E."/>
            <person name="Henrissat B."/>
            <person name="Wiebenga A."/>
            <person name="Lubbers R.J."/>
            <person name="Gomes A.C."/>
            <person name="Makela M.R."/>
            <person name="Stajich J."/>
            <person name="Grigoriev I.V."/>
            <person name="Mortensen U.H."/>
            <person name="De Vries R.P."/>
            <person name="Baker S.E."/>
            <person name="Andersen M.R."/>
        </authorList>
    </citation>
    <scope>NUCLEOTIDE SEQUENCE [LARGE SCALE GENOMIC DNA]</scope>
    <source>
        <strain evidence="3 4">CBS 123904</strain>
    </source>
</reference>
<accession>A0ABR4KFR6</accession>
<keyword evidence="1" id="KW-1133">Transmembrane helix</keyword>
<feature type="transmembrane region" description="Helical" evidence="1">
    <location>
        <begin position="77"/>
        <end position="98"/>
    </location>
</feature>
<evidence type="ECO:0000313" key="3">
    <source>
        <dbReference type="EMBL" id="KAL2851121.1"/>
    </source>
</evidence>
<feature type="domain" description="DUF7703" evidence="2">
    <location>
        <begin position="16"/>
        <end position="241"/>
    </location>
</feature>
<evidence type="ECO:0000259" key="2">
    <source>
        <dbReference type="Pfam" id="PF24802"/>
    </source>
</evidence>
<feature type="transmembrane region" description="Helical" evidence="1">
    <location>
        <begin position="188"/>
        <end position="211"/>
    </location>
</feature>
<dbReference type="EMBL" id="JBFXLU010000031">
    <property type="protein sequence ID" value="KAL2851121.1"/>
    <property type="molecule type" value="Genomic_DNA"/>
</dbReference>
<name>A0ABR4KFR6_9EURO</name>
<dbReference type="InterPro" id="IPR056120">
    <property type="entry name" value="DUF7703"/>
</dbReference>
<proteinExistence type="predicted"/>
<feature type="transmembrane region" description="Helical" evidence="1">
    <location>
        <begin position="45"/>
        <end position="65"/>
    </location>
</feature>
<evidence type="ECO:0000256" key="1">
    <source>
        <dbReference type="SAM" id="Phobius"/>
    </source>
</evidence>
<protein>
    <recommendedName>
        <fullName evidence="2">DUF7703 domain-containing protein</fullName>
    </recommendedName>
</protein>
<dbReference type="PANTHER" id="PTHR37013">
    <property type="entry name" value="INTEGRAL MEMBRANE PROTEIN (AFU_ORTHOLOGUE AFUA_1G05950)-RELATED"/>
    <property type="match status" value="1"/>
</dbReference>
<dbReference type="Proteomes" id="UP001610446">
    <property type="component" value="Unassembled WGS sequence"/>
</dbReference>
<sequence>MISTSVDQAIDGPFIVATSLLSISLYIVLELLVGIFTTFKRRSGLYFYSCLISTIGLASFTATYYMRIFPGLPSLPVRILFSISSAIVVNAQHLVLYARLHVILPQHPRFHRAILIILIVSSLAFFCPQTYLEYYAGSTYMPSDQIKILAFNTVLTVREMLLCMIYLVQGIRQLKPIALIKGRAGRNIMVQLILVQAFAIILDIGVIVVLFKASAFTRTGYTTVVIGIKLRMECAILNALKKLLSSPVGLLPSSDEPNVHAPPSSPSPA</sequence>
<comment type="caution">
    <text evidence="3">The sequence shown here is derived from an EMBL/GenBank/DDBJ whole genome shotgun (WGS) entry which is preliminary data.</text>
</comment>
<keyword evidence="1" id="KW-0472">Membrane</keyword>
<keyword evidence="1" id="KW-0812">Transmembrane</keyword>